<sequence length="50" mass="5625">MSKSTEELAAIMLSGYFANPKLKHLNPELAAKTFKQLCDELEKVKIQDNS</sequence>
<dbReference type="AlphaFoldDB" id="A0AAW5TNW1"/>
<evidence type="ECO:0008006" key="3">
    <source>
        <dbReference type="Google" id="ProtNLM"/>
    </source>
</evidence>
<evidence type="ECO:0000313" key="1">
    <source>
        <dbReference type="EMBL" id="MCW2280438.1"/>
    </source>
</evidence>
<dbReference type="Proteomes" id="UP001207687">
    <property type="component" value="Unassembled WGS sequence"/>
</dbReference>
<proteinExistence type="predicted"/>
<dbReference type="RefSeq" id="WP_242328003.1">
    <property type="nucleotide sequence ID" value="NZ_CAKOCK010000026.1"/>
</dbReference>
<accession>A0AAW5TNW1</accession>
<organism evidence="1 2">
    <name type="scientific">Lactococcus lactis</name>
    <dbReference type="NCBI Taxonomy" id="1358"/>
    <lineage>
        <taxon>Bacteria</taxon>
        <taxon>Bacillati</taxon>
        <taxon>Bacillota</taxon>
        <taxon>Bacilli</taxon>
        <taxon>Lactobacillales</taxon>
        <taxon>Streptococcaceae</taxon>
        <taxon>Lactococcus</taxon>
    </lineage>
</organism>
<evidence type="ECO:0000313" key="2">
    <source>
        <dbReference type="Proteomes" id="UP001207687"/>
    </source>
</evidence>
<name>A0AAW5TNW1_9LACT</name>
<protein>
    <recommendedName>
        <fullName evidence="3">Phage protein</fullName>
    </recommendedName>
</protein>
<dbReference type="EMBL" id="JAOQNN010000001">
    <property type="protein sequence ID" value="MCW2280438.1"/>
    <property type="molecule type" value="Genomic_DNA"/>
</dbReference>
<gene>
    <name evidence="1" type="ORF">M2256_000896</name>
</gene>
<comment type="caution">
    <text evidence="1">The sequence shown here is derived from an EMBL/GenBank/DDBJ whole genome shotgun (WGS) entry which is preliminary data.</text>
</comment>
<reference evidence="1" key="1">
    <citation type="submission" date="2023-08" db="EMBL/GenBank/DDBJ databases">
        <title>Genomic analyses of the natural microbiome of Caenorhabditis elegans.</title>
        <authorList>
            <person name="Samuel B."/>
        </authorList>
    </citation>
    <scope>NUCLEOTIDE SEQUENCE</scope>
    <source>
        <strain evidence="1">BIGb0220</strain>
    </source>
</reference>